<proteinExistence type="predicted"/>
<feature type="compositionally biased region" description="Low complexity" evidence="1">
    <location>
        <begin position="156"/>
        <end position="181"/>
    </location>
</feature>
<feature type="compositionally biased region" description="Polar residues" evidence="1">
    <location>
        <begin position="66"/>
        <end position="89"/>
    </location>
</feature>
<feature type="compositionally biased region" description="Polar residues" evidence="1">
    <location>
        <begin position="314"/>
        <end position="324"/>
    </location>
</feature>
<dbReference type="Proteomes" id="UP001498398">
    <property type="component" value="Unassembled WGS sequence"/>
</dbReference>
<protein>
    <submittedName>
        <fullName evidence="2">Uncharacterized protein</fullName>
    </submittedName>
</protein>
<evidence type="ECO:0000313" key="3">
    <source>
        <dbReference type="Proteomes" id="UP001498398"/>
    </source>
</evidence>
<organism evidence="2 3">
    <name type="scientific">Marasmiellus scandens</name>
    <dbReference type="NCBI Taxonomy" id="2682957"/>
    <lineage>
        <taxon>Eukaryota</taxon>
        <taxon>Fungi</taxon>
        <taxon>Dikarya</taxon>
        <taxon>Basidiomycota</taxon>
        <taxon>Agaricomycotina</taxon>
        <taxon>Agaricomycetes</taxon>
        <taxon>Agaricomycetidae</taxon>
        <taxon>Agaricales</taxon>
        <taxon>Marasmiineae</taxon>
        <taxon>Omphalotaceae</taxon>
        <taxon>Marasmiellus</taxon>
    </lineage>
</organism>
<evidence type="ECO:0000256" key="1">
    <source>
        <dbReference type="SAM" id="MobiDB-lite"/>
    </source>
</evidence>
<reference evidence="2 3" key="1">
    <citation type="submission" date="2024-01" db="EMBL/GenBank/DDBJ databases">
        <title>A draft genome for the cacao thread blight pathogen Marasmiellus scandens.</title>
        <authorList>
            <person name="Baruah I.K."/>
            <person name="Leung J."/>
            <person name="Bukari Y."/>
            <person name="Amoako-Attah I."/>
            <person name="Meinhardt L.W."/>
            <person name="Bailey B.A."/>
            <person name="Cohen S.P."/>
        </authorList>
    </citation>
    <scope>NUCLEOTIDE SEQUENCE [LARGE SCALE GENOMIC DNA]</scope>
    <source>
        <strain evidence="2 3">GH-19</strain>
    </source>
</reference>
<feature type="region of interest" description="Disordered" evidence="1">
    <location>
        <begin position="1"/>
        <end position="188"/>
    </location>
</feature>
<sequence length="324" mass="35836">MDFHILLSDAQYPSKPEKRGLDSSASCPTISSIPSNSGRSRHLRSSSQKPAQIHTPKGGPRLGTRIMTSLPQSNEPLFPNSTPQSLSESTSMKRHISTTTTTRKKRKADTSNANDRHRVAAKRYVTRSTNGVASLSSQSSSYSDDEDYEPDTQAMRGSTRSTRTGTRARYQSTVPSQSQSHSHSHLRKSLKLSTTLPLRRVPSIMDIFLDARSPSIDYDEEVFLEIAERSTWALRRCDLRDYQFLDEHSLRVYWADQGRRARIWLSLGGGSSSCTGPNAYAGGCRPLTQLPDSFERSTAGWTDTDVDANPDAGTDTNSDAAECL</sequence>
<feature type="compositionally biased region" description="Polar residues" evidence="1">
    <location>
        <begin position="23"/>
        <end position="38"/>
    </location>
</feature>
<evidence type="ECO:0000313" key="2">
    <source>
        <dbReference type="EMBL" id="KAK7470361.1"/>
    </source>
</evidence>
<dbReference type="EMBL" id="JBANRG010000002">
    <property type="protein sequence ID" value="KAK7470361.1"/>
    <property type="molecule type" value="Genomic_DNA"/>
</dbReference>
<feature type="region of interest" description="Disordered" evidence="1">
    <location>
        <begin position="298"/>
        <end position="324"/>
    </location>
</feature>
<keyword evidence="3" id="KW-1185">Reference proteome</keyword>
<accession>A0ABR1K218</accession>
<name>A0ABR1K218_9AGAR</name>
<feature type="compositionally biased region" description="Basic residues" evidence="1">
    <location>
        <begin position="92"/>
        <end position="107"/>
    </location>
</feature>
<gene>
    <name evidence="2" type="ORF">VKT23_001788</name>
</gene>
<comment type="caution">
    <text evidence="2">The sequence shown here is derived from an EMBL/GenBank/DDBJ whole genome shotgun (WGS) entry which is preliminary data.</text>
</comment>